<organism evidence="2 3">
    <name type="scientific">Coregonus suidteri</name>
    <dbReference type="NCBI Taxonomy" id="861788"/>
    <lineage>
        <taxon>Eukaryota</taxon>
        <taxon>Metazoa</taxon>
        <taxon>Chordata</taxon>
        <taxon>Craniata</taxon>
        <taxon>Vertebrata</taxon>
        <taxon>Euteleostomi</taxon>
        <taxon>Actinopterygii</taxon>
        <taxon>Neopterygii</taxon>
        <taxon>Teleostei</taxon>
        <taxon>Protacanthopterygii</taxon>
        <taxon>Salmoniformes</taxon>
        <taxon>Salmonidae</taxon>
        <taxon>Coregoninae</taxon>
        <taxon>Coregonus</taxon>
    </lineage>
</organism>
<protein>
    <submittedName>
        <fullName evidence="2">Uncharacterized protein</fullName>
    </submittedName>
</protein>
<evidence type="ECO:0000313" key="2">
    <source>
        <dbReference type="EMBL" id="KAK6317218.1"/>
    </source>
</evidence>
<feature type="non-terminal residue" evidence="2">
    <location>
        <position position="69"/>
    </location>
</feature>
<reference evidence="2 3" key="1">
    <citation type="submission" date="2021-04" db="EMBL/GenBank/DDBJ databases">
        <authorList>
            <person name="De Guttry C."/>
            <person name="Zahm M."/>
            <person name="Klopp C."/>
            <person name="Cabau C."/>
            <person name="Louis A."/>
            <person name="Berthelot C."/>
            <person name="Parey E."/>
            <person name="Roest Crollius H."/>
            <person name="Montfort J."/>
            <person name="Robinson-Rechavi M."/>
            <person name="Bucao C."/>
            <person name="Bouchez O."/>
            <person name="Gislard M."/>
            <person name="Lluch J."/>
            <person name="Milhes M."/>
            <person name="Lampietro C."/>
            <person name="Lopez Roques C."/>
            <person name="Donnadieu C."/>
            <person name="Braasch I."/>
            <person name="Desvignes T."/>
            <person name="Postlethwait J."/>
            <person name="Bobe J."/>
            <person name="Wedekind C."/>
            <person name="Guiguen Y."/>
        </authorList>
    </citation>
    <scope>NUCLEOTIDE SEQUENCE [LARGE SCALE GENOMIC DNA]</scope>
    <source>
        <strain evidence="2">Cs_M1</strain>
        <tissue evidence="2">Blood</tissue>
    </source>
</reference>
<feature type="region of interest" description="Disordered" evidence="1">
    <location>
        <begin position="1"/>
        <end position="54"/>
    </location>
</feature>
<evidence type="ECO:0000313" key="3">
    <source>
        <dbReference type="Proteomes" id="UP001356427"/>
    </source>
</evidence>
<evidence type="ECO:0000256" key="1">
    <source>
        <dbReference type="SAM" id="MobiDB-lite"/>
    </source>
</evidence>
<dbReference type="Proteomes" id="UP001356427">
    <property type="component" value="Unassembled WGS sequence"/>
</dbReference>
<dbReference type="EMBL" id="JAGTTL010000010">
    <property type="protein sequence ID" value="KAK6317218.1"/>
    <property type="molecule type" value="Genomic_DNA"/>
</dbReference>
<dbReference type="AlphaFoldDB" id="A0AAN8LRC2"/>
<comment type="caution">
    <text evidence="2">The sequence shown here is derived from an EMBL/GenBank/DDBJ whole genome shotgun (WGS) entry which is preliminary data.</text>
</comment>
<sequence>MRSDGRLCNRGKNLPKVLGALPPRDEATTPGERPCPNAPFVGPHLGGRSGRGMPRYVSSAPVQILWMLP</sequence>
<accession>A0AAN8LRC2</accession>
<proteinExistence type="predicted"/>
<name>A0AAN8LRC2_9TELE</name>
<gene>
    <name evidence="2" type="ORF">J4Q44_G00126180</name>
</gene>
<keyword evidence="3" id="KW-1185">Reference proteome</keyword>